<dbReference type="Proteomes" id="UP000056109">
    <property type="component" value="Chromosome I"/>
</dbReference>
<dbReference type="PANTHER" id="PTHR38589:SF1">
    <property type="entry name" value="BLR0621 PROTEIN"/>
    <property type="match status" value="1"/>
</dbReference>
<keyword evidence="1" id="KW-0133">Cell shape</keyword>
<dbReference type="Pfam" id="PF03734">
    <property type="entry name" value="YkuD"/>
    <property type="match status" value="1"/>
</dbReference>
<reference evidence="4" key="1">
    <citation type="submission" date="2014-09" db="EMBL/GenBank/DDBJ databases">
        <authorList>
            <person name="Illeghems K.G."/>
        </authorList>
    </citation>
    <scope>NUCLEOTIDE SEQUENCE [LARGE SCALE GENOMIC DNA]</scope>
    <source>
        <strain evidence="4">108B</strain>
    </source>
</reference>
<sequence length="172" mass="19233">MMIHIKPRSCSRSDAQLHCEHKVMRAIIGKNGVTQDKQEGDHATPIGIFSLRQVFYRADRIQKPDTVLPVEALTIQDGWCDDPTHSAYNQKISLPHSARHEALWREDNVYDLIVVIGYNDEKIQPGRGSAIFMHLQRENKAPTEGCVALTEEDLQAVLASGATAIHIHASDD</sequence>
<dbReference type="EMBL" id="LN606600">
    <property type="protein sequence ID" value="CEF42806.1"/>
    <property type="molecule type" value="Genomic_DNA"/>
</dbReference>
<feature type="active site" description="Proton donor/acceptor" evidence="1">
    <location>
        <position position="134"/>
    </location>
</feature>
<dbReference type="GeneID" id="34784523"/>
<keyword evidence="1" id="KW-0573">Peptidoglycan synthesis</keyword>
<dbReference type="PANTHER" id="PTHR38589">
    <property type="entry name" value="BLR0621 PROTEIN"/>
    <property type="match status" value="1"/>
</dbReference>
<dbReference type="GO" id="GO:0009252">
    <property type="term" value="P:peptidoglycan biosynthetic process"/>
    <property type="evidence" value="ECO:0007669"/>
    <property type="project" value="UniProtKB-KW"/>
</dbReference>
<name>A0A0U5F0E8_9PROT</name>
<dbReference type="PATRIC" id="fig|446692.3.peg.3806"/>
<feature type="domain" description="L,D-TPase catalytic" evidence="2">
    <location>
        <begin position="1"/>
        <end position="168"/>
    </location>
</feature>
<organism evidence="3 4">
    <name type="scientific">Acetobacter senegalensis</name>
    <dbReference type="NCBI Taxonomy" id="446692"/>
    <lineage>
        <taxon>Bacteria</taxon>
        <taxon>Pseudomonadati</taxon>
        <taxon>Pseudomonadota</taxon>
        <taxon>Alphaproteobacteria</taxon>
        <taxon>Acetobacterales</taxon>
        <taxon>Acetobacteraceae</taxon>
        <taxon>Acetobacter</taxon>
    </lineage>
</organism>
<evidence type="ECO:0000259" key="2">
    <source>
        <dbReference type="PROSITE" id="PS52029"/>
    </source>
</evidence>
<feature type="active site" description="Nucleophile" evidence="1">
    <location>
        <position position="146"/>
    </location>
</feature>
<dbReference type="GO" id="GO:0016740">
    <property type="term" value="F:transferase activity"/>
    <property type="evidence" value="ECO:0007669"/>
    <property type="project" value="InterPro"/>
</dbReference>
<accession>A0A0U5F0E8</accession>
<keyword evidence="1" id="KW-0961">Cell wall biogenesis/degradation</keyword>
<dbReference type="KEGG" id="asz:ASN_3581"/>
<dbReference type="InterPro" id="IPR005490">
    <property type="entry name" value="LD_TPept_cat_dom"/>
</dbReference>
<protein>
    <recommendedName>
        <fullName evidence="2">L,D-TPase catalytic domain-containing protein</fullName>
    </recommendedName>
</protein>
<dbReference type="AlphaFoldDB" id="A0A0U5F0E8"/>
<dbReference type="RefSeq" id="WP_082666750.1">
    <property type="nucleotide sequence ID" value="NZ_LN606600.1"/>
</dbReference>
<evidence type="ECO:0000313" key="3">
    <source>
        <dbReference type="EMBL" id="CEF42806.1"/>
    </source>
</evidence>
<proteinExistence type="predicted"/>
<comment type="pathway">
    <text evidence="1">Cell wall biogenesis; peptidoglycan biosynthesis.</text>
</comment>
<evidence type="ECO:0000256" key="1">
    <source>
        <dbReference type="PROSITE-ProRule" id="PRU01373"/>
    </source>
</evidence>
<gene>
    <name evidence="3" type="ORF">ASN_3581</name>
</gene>
<dbReference type="PROSITE" id="PS52029">
    <property type="entry name" value="LD_TPASE"/>
    <property type="match status" value="1"/>
</dbReference>
<dbReference type="GO" id="GO:0071555">
    <property type="term" value="P:cell wall organization"/>
    <property type="evidence" value="ECO:0007669"/>
    <property type="project" value="UniProtKB-UniRule"/>
</dbReference>
<keyword evidence="4" id="KW-1185">Reference proteome</keyword>
<evidence type="ECO:0000313" key="4">
    <source>
        <dbReference type="Proteomes" id="UP000056109"/>
    </source>
</evidence>
<dbReference type="GO" id="GO:0008360">
    <property type="term" value="P:regulation of cell shape"/>
    <property type="evidence" value="ECO:0007669"/>
    <property type="project" value="UniProtKB-UniRule"/>
</dbReference>